<evidence type="ECO:0000256" key="7">
    <source>
        <dbReference type="PROSITE-ProRule" id="PRU00808"/>
    </source>
</evidence>
<dbReference type="Gene3D" id="3.60.20.10">
    <property type="entry name" value="Glutamine Phosphoribosylpyrophosphate, subunit 1, domain 1"/>
    <property type="match status" value="1"/>
</dbReference>
<dbReference type="FunFam" id="3.60.20.10:FF:000007">
    <property type="entry name" value="Proteasome subunit alpha type"/>
    <property type="match status" value="1"/>
</dbReference>
<sequence length="254" mass="28101">MSAIGTGYDLSAAQYSPEGKLFQIEYALKAVENGGTCVALKSKHGVVIAVENIITSKLYETGCIKRIFNVAPHIGCAISGFQADARALVEQIKEEAASYLNEYGVPISCKHLTEKVSAYMHAHTLYASARPFGVSVILVSFEDKIAQIYVLEPSGIFFSYIGAAIGKARQNAKTEIEKLKTDHMTLEELAKEAAKIIYICHDEIKDKHFELNMSWIGERTHGKHTVLQADNMKFAEDYAKQAIAEAEFMDENLE</sequence>
<evidence type="ECO:0000256" key="2">
    <source>
        <dbReference type="ARBA" id="ARBA00004123"/>
    </source>
</evidence>
<evidence type="ECO:0000313" key="11">
    <source>
        <dbReference type="Proteomes" id="UP001626550"/>
    </source>
</evidence>
<organism evidence="10 11">
    <name type="scientific">Cichlidogyrus casuarinus</name>
    <dbReference type="NCBI Taxonomy" id="1844966"/>
    <lineage>
        <taxon>Eukaryota</taxon>
        <taxon>Metazoa</taxon>
        <taxon>Spiralia</taxon>
        <taxon>Lophotrochozoa</taxon>
        <taxon>Platyhelminthes</taxon>
        <taxon>Monogenea</taxon>
        <taxon>Monopisthocotylea</taxon>
        <taxon>Dactylogyridea</taxon>
        <taxon>Ancyrocephalidae</taxon>
        <taxon>Cichlidogyrus</taxon>
    </lineage>
</organism>
<evidence type="ECO:0000256" key="5">
    <source>
        <dbReference type="ARBA" id="ARBA00022942"/>
    </source>
</evidence>
<evidence type="ECO:0000256" key="4">
    <source>
        <dbReference type="ARBA" id="ARBA00022490"/>
    </source>
</evidence>
<keyword evidence="4" id="KW-0963">Cytoplasm</keyword>
<dbReference type="InterPro" id="IPR023332">
    <property type="entry name" value="Proteasome_alpha-type"/>
</dbReference>
<comment type="subcellular location">
    <subcellularLocation>
        <location evidence="3">Cytoplasm</location>
    </subcellularLocation>
    <subcellularLocation>
        <location evidence="2">Nucleus</location>
    </subcellularLocation>
</comment>
<keyword evidence="6" id="KW-0539">Nucleus</keyword>
<keyword evidence="5 7" id="KW-0647">Proteasome</keyword>
<accession>A0ABD2QQ88</accession>
<dbReference type="Pfam" id="PF00227">
    <property type="entry name" value="Proteasome"/>
    <property type="match status" value="1"/>
</dbReference>
<proteinExistence type="inferred from homology"/>
<dbReference type="AlphaFoldDB" id="A0ABD2QQ88"/>
<dbReference type="SMART" id="SM00948">
    <property type="entry name" value="Proteasome_A_N"/>
    <property type="match status" value="1"/>
</dbReference>
<evidence type="ECO:0000256" key="8">
    <source>
        <dbReference type="SAM" id="Coils"/>
    </source>
</evidence>
<gene>
    <name evidence="10" type="primary">PSMA3</name>
    <name evidence="10" type="ORF">Ciccas_000665</name>
</gene>
<evidence type="ECO:0000256" key="6">
    <source>
        <dbReference type="ARBA" id="ARBA00023242"/>
    </source>
</evidence>
<evidence type="ECO:0000256" key="3">
    <source>
        <dbReference type="ARBA" id="ARBA00004496"/>
    </source>
</evidence>
<dbReference type="GO" id="GO:0005737">
    <property type="term" value="C:cytoplasm"/>
    <property type="evidence" value="ECO:0007669"/>
    <property type="project" value="UniProtKB-SubCell"/>
</dbReference>
<feature type="coiled-coil region" evidence="8">
    <location>
        <begin position="169"/>
        <end position="196"/>
    </location>
</feature>
<dbReference type="InterPro" id="IPR050115">
    <property type="entry name" value="Proteasome_alpha"/>
</dbReference>
<evidence type="ECO:0000313" key="10">
    <source>
        <dbReference type="EMBL" id="KAL3320661.1"/>
    </source>
</evidence>
<dbReference type="PROSITE" id="PS51475">
    <property type="entry name" value="PROTEASOME_ALPHA_2"/>
    <property type="match status" value="1"/>
</dbReference>
<dbReference type="Pfam" id="PF10584">
    <property type="entry name" value="Proteasome_A_N"/>
    <property type="match status" value="1"/>
</dbReference>
<keyword evidence="11" id="KW-1185">Reference proteome</keyword>
<dbReference type="GO" id="GO:0005634">
    <property type="term" value="C:nucleus"/>
    <property type="evidence" value="ECO:0007669"/>
    <property type="project" value="UniProtKB-SubCell"/>
</dbReference>
<dbReference type="Proteomes" id="UP001626550">
    <property type="component" value="Unassembled WGS sequence"/>
</dbReference>
<feature type="domain" description="Proteasome alpha-type subunits" evidence="9">
    <location>
        <begin position="8"/>
        <end position="30"/>
    </location>
</feature>
<dbReference type="EMBL" id="JBJKFK010000038">
    <property type="protein sequence ID" value="KAL3320661.1"/>
    <property type="molecule type" value="Genomic_DNA"/>
</dbReference>
<evidence type="ECO:0000259" key="9">
    <source>
        <dbReference type="SMART" id="SM00948"/>
    </source>
</evidence>
<dbReference type="InterPro" id="IPR001353">
    <property type="entry name" value="Proteasome_sua/b"/>
</dbReference>
<evidence type="ECO:0000256" key="1">
    <source>
        <dbReference type="ARBA" id="ARBA00002000"/>
    </source>
</evidence>
<dbReference type="InterPro" id="IPR000426">
    <property type="entry name" value="Proteasome_asu_N"/>
</dbReference>
<keyword evidence="8" id="KW-0175">Coiled coil</keyword>
<dbReference type="InterPro" id="IPR029055">
    <property type="entry name" value="Ntn_hydrolases_N"/>
</dbReference>
<protein>
    <submittedName>
        <fullName evidence="10">Proteasome subunit alpha type-3</fullName>
    </submittedName>
</protein>
<name>A0ABD2QQ88_9PLAT</name>
<comment type="function">
    <text evidence="1">The proteasome is a multicatalytic proteinase complex which is characterized by its ability to cleave peptides with Arg, Phe, Tyr, Leu, and Glu adjacent to the leaving group at neutral or slightly basic pH. The proteasome has an ATP-dependent proteolytic activity.</text>
</comment>
<dbReference type="GO" id="GO:0019773">
    <property type="term" value="C:proteasome core complex, alpha-subunit complex"/>
    <property type="evidence" value="ECO:0007669"/>
    <property type="project" value="UniProtKB-UniRule"/>
</dbReference>
<dbReference type="CDD" id="cd03751">
    <property type="entry name" value="proteasome_alpha_type_3"/>
    <property type="match status" value="1"/>
</dbReference>
<reference evidence="10 11" key="1">
    <citation type="submission" date="2024-11" db="EMBL/GenBank/DDBJ databases">
        <title>Adaptive evolution of stress response genes in parasites aligns with host niche diversity.</title>
        <authorList>
            <person name="Hahn C."/>
            <person name="Resl P."/>
        </authorList>
    </citation>
    <scope>NUCLEOTIDE SEQUENCE [LARGE SCALE GENOMIC DNA]</scope>
    <source>
        <strain evidence="10">EGGRZ-B1_66</strain>
        <tissue evidence="10">Body</tissue>
    </source>
</reference>
<comment type="caution">
    <text evidence="10">The sequence shown here is derived from an EMBL/GenBank/DDBJ whole genome shotgun (WGS) entry which is preliminary data.</text>
</comment>
<dbReference type="PANTHER" id="PTHR11599">
    <property type="entry name" value="PROTEASOME SUBUNIT ALPHA/BETA"/>
    <property type="match status" value="1"/>
</dbReference>
<dbReference type="SUPFAM" id="SSF56235">
    <property type="entry name" value="N-terminal nucleophile aminohydrolases (Ntn hydrolases)"/>
    <property type="match status" value="1"/>
</dbReference>
<comment type="similarity">
    <text evidence="7">Belongs to the peptidase T1A family.</text>
</comment>